<dbReference type="Proteomes" id="UP001337655">
    <property type="component" value="Unassembled WGS sequence"/>
</dbReference>
<evidence type="ECO:0000256" key="1">
    <source>
        <dbReference type="SAM" id="MobiDB-lite"/>
    </source>
</evidence>
<dbReference type="CDD" id="cd12148">
    <property type="entry name" value="fungal_TF_MHR"/>
    <property type="match status" value="1"/>
</dbReference>
<accession>A0AAV9P8H7</accession>
<evidence type="ECO:0000313" key="3">
    <source>
        <dbReference type="Proteomes" id="UP001337655"/>
    </source>
</evidence>
<dbReference type="AlphaFoldDB" id="A0AAV9P8H7"/>
<dbReference type="PANTHER" id="PTHR47840">
    <property type="entry name" value="ZN(II)2CYS6 TRANSCRIPTION FACTOR (EUROFUNG)-RELATED"/>
    <property type="match status" value="1"/>
</dbReference>
<gene>
    <name evidence="2" type="ORF">LTR77_006446</name>
</gene>
<name>A0AAV9P8H7_9PEZI</name>
<keyword evidence="3" id="KW-1185">Reference proteome</keyword>
<protein>
    <submittedName>
        <fullName evidence="2">Uncharacterized protein</fullName>
    </submittedName>
</protein>
<feature type="region of interest" description="Disordered" evidence="1">
    <location>
        <begin position="269"/>
        <end position="292"/>
    </location>
</feature>
<dbReference type="RefSeq" id="XP_064658603.1">
    <property type="nucleotide sequence ID" value="XM_064803688.1"/>
</dbReference>
<dbReference type="GeneID" id="89927786"/>
<organism evidence="2 3">
    <name type="scientific">Saxophila tyrrhenica</name>
    <dbReference type="NCBI Taxonomy" id="1690608"/>
    <lineage>
        <taxon>Eukaryota</taxon>
        <taxon>Fungi</taxon>
        <taxon>Dikarya</taxon>
        <taxon>Ascomycota</taxon>
        <taxon>Pezizomycotina</taxon>
        <taxon>Dothideomycetes</taxon>
        <taxon>Dothideomycetidae</taxon>
        <taxon>Mycosphaerellales</taxon>
        <taxon>Extremaceae</taxon>
        <taxon>Saxophila</taxon>
    </lineage>
</organism>
<proteinExistence type="predicted"/>
<reference evidence="2 3" key="1">
    <citation type="submission" date="2023-08" db="EMBL/GenBank/DDBJ databases">
        <title>Black Yeasts Isolated from many extreme environments.</title>
        <authorList>
            <person name="Coleine C."/>
            <person name="Stajich J.E."/>
            <person name="Selbmann L."/>
        </authorList>
    </citation>
    <scope>NUCLEOTIDE SEQUENCE [LARGE SCALE GENOMIC DNA]</scope>
    <source>
        <strain evidence="2 3">CCFEE 5935</strain>
    </source>
</reference>
<sequence length="344" mass="37457">MSRPAALWRSICSIDRLVGTIFGLPFGTAAHSFAPPQSVMVDGTVSPQELFRYIAVIAGKVQDIDESHVSGRSQNELDQKVWNVESELKTLISMTPSGWWTSKPERLVDHVLQYWTYYFTIRAHLRLALSGGSDSQHTYSSMACFQASRELAQRYVNLRGLLPPAFFAGRVLDLQALTGAVVLLFTSQRSSAPDESEPPSSHLVQGIIQTMESVSSHPTGVFSRQAAPALRALNELLSKSENADSAGLTLQIPMLGKINVSRHAKAAQPSASGTRYVQAPRPTSVPFSGQAIPGASQATDFSASGFASATDQIDWSLMMDLTFPGDANGIDQWMTYDSWDPTVF</sequence>
<dbReference type="PANTHER" id="PTHR47840:SF3">
    <property type="entry name" value="ZN(II)2CYS6 TRANSCRIPTION FACTOR (EUROFUNG)"/>
    <property type="match status" value="1"/>
</dbReference>
<comment type="caution">
    <text evidence="2">The sequence shown here is derived from an EMBL/GenBank/DDBJ whole genome shotgun (WGS) entry which is preliminary data.</text>
</comment>
<evidence type="ECO:0000313" key="2">
    <source>
        <dbReference type="EMBL" id="KAK5169137.1"/>
    </source>
</evidence>
<dbReference type="EMBL" id="JAVRRT010000009">
    <property type="protein sequence ID" value="KAK5169137.1"/>
    <property type="molecule type" value="Genomic_DNA"/>
</dbReference>